<dbReference type="SUPFAM" id="SSF55961">
    <property type="entry name" value="Bet v1-like"/>
    <property type="match status" value="1"/>
</dbReference>
<dbReference type="OrthoDB" id="2355173at2"/>
<dbReference type="InterPro" id="IPR023393">
    <property type="entry name" value="START-like_dom_sf"/>
</dbReference>
<dbReference type="CDD" id="cd07814">
    <property type="entry name" value="SRPBCC_CalC_Aha1-like"/>
    <property type="match status" value="1"/>
</dbReference>
<accession>A0A1H2QTJ0</accession>
<evidence type="ECO:0000259" key="2">
    <source>
        <dbReference type="Pfam" id="PF08327"/>
    </source>
</evidence>
<protein>
    <submittedName>
        <fullName evidence="3">Uncharacterized conserved protein YndB, AHSA1/START domain</fullName>
    </submittedName>
</protein>
<dbReference type="InterPro" id="IPR013538">
    <property type="entry name" value="ASHA1/2-like_C"/>
</dbReference>
<dbReference type="RefSeq" id="WP_090118575.1">
    <property type="nucleotide sequence ID" value="NZ_FNNJ01000001.1"/>
</dbReference>
<dbReference type="EMBL" id="FNNJ01000001">
    <property type="protein sequence ID" value="SDW10486.1"/>
    <property type="molecule type" value="Genomic_DNA"/>
</dbReference>
<proteinExistence type="inferred from homology"/>
<feature type="domain" description="Activator of Hsp90 ATPase homologue 1/2-like C-terminal" evidence="2">
    <location>
        <begin position="18"/>
        <end position="141"/>
    </location>
</feature>
<gene>
    <name evidence="3" type="ORF">SAMN05444411_10178</name>
</gene>
<evidence type="ECO:0000256" key="1">
    <source>
        <dbReference type="ARBA" id="ARBA00006817"/>
    </source>
</evidence>
<dbReference type="Proteomes" id="UP000199595">
    <property type="component" value="Unassembled WGS sequence"/>
</dbReference>
<keyword evidence="4" id="KW-1185">Reference proteome</keyword>
<dbReference type="AlphaFoldDB" id="A0A1H2QTJ0"/>
<organism evidence="3 4">
    <name type="scientific">Lutibacter oricola</name>
    <dbReference type="NCBI Taxonomy" id="762486"/>
    <lineage>
        <taxon>Bacteria</taxon>
        <taxon>Pseudomonadati</taxon>
        <taxon>Bacteroidota</taxon>
        <taxon>Flavobacteriia</taxon>
        <taxon>Flavobacteriales</taxon>
        <taxon>Flavobacteriaceae</taxon>
        <taxon>Lutibacter</taxon>
    </lineage>
</organism>
<dbReference type="STRING" id="762486.SAMN05444411_10178"/>
<dbReference type="Pfam" id="PF08327">
    <property type="entry name" value="AHSA1"/>
    <property type="match status" value="1"/>
</dbReference>
<dbReference type="Gene3D" id="3.30.530.20">
    <property type="match status" value="1"/>
</dbReference>
<evidence type="ECO:0000313" key="4">
    <source>
        <dbReference type="Proteomes" id="UP000199595"/>
    </source>
</evidence>
<name>A0A1H2QTJ0_9FLAO</name>
<sequence length="144" mass="17331">MKLNDSIIVEQNFNSSLTKVRNAITKIDLMRQWFFNNIPDFKAEKGFKTQFNVSSGERNFLHLWEIVDVEKHKKIVYNWKYQEYTGNSFVFFELIEKKHKVKLIVTCKITEDFPSNIPEFTSESCKNGWNYFIKDRLKEFIEKK</sequence>
<evidence type="ECO:0000313" key="3">
    <source>
        <dbReference type="EMBL" id="SDW10486.1"/>
    </source>
</evidence>
<comment type="similarity">
    <text evidence="1">Belongs to the AHA1 family.</text>
</comment>
<reference evidence="3 4" key="1">
    <citation type="submission" date="2016-10" db="EMBL/GenBank/DDBJ databases">
        <authorList>
            <person name="de Groot N.N."/>
        </authorList>
    </citation>
    <scope>NUCLEOTIDE SEQUENCE [LARGE SCALE GENOMIC DNA]</scope>
    <source>
        <strain evidence="3 4">DSM 24956</strain>
    </source>
</reference>